<proteinExistence type="predicted"/>
<comment type="caution">
    <text evidence="1">The sequence shown here is derived from an EMBL/GenBank/DDBJ whole genome shotgun (WGS) entry which is preliminary data.</text>
</comment>
<keyword evidence="1" id="KW-0489">Methyltransferase</keyword>
<feature type="non-terminal residue" evidence="1">
    <location>
        <position position="1"/>
    </location>
</feature>
<dbReference type="GO" id="GO:0008168">
    <property type="term" value="F:methyltransferase activity"/>
    <property type="evidence" value="ECO:0007669"/>
    <property type="project" value="UniProtKB-KW"/>
</dbReference>
<dbReference type="AlphaFoldDB" id="A0A2M7Q6J3"/>
<keyword evidence="1" id="KW-0808">Transferase</keyword>
<name>A0A2M7Q6J3_9BACT</name>
<reference evidence="2" key="1">
    <citation type="submission" date="2017-09" db="EMBL/GenBank/DDBJ databases">
        <title>Depth-based differentiation of microbial function through sediment-hosted aquifers and enrichment of novel symbionts in the deep terrestrial subsurface.</title>
        <authorList>
            <person name="Probst A.J."/>
            <person name="Ladd B."/>
            <person name="Jarett J.K."/>
            <person name="Geller-Mcgrath D.E."/>
            <person name="Sieber C.M.K."/>
            <person name="Emerson J.B."/>
            <person name="Anantharaman K."/>
            <person name="Thomas B.C."/>
            <person name="Malmstrom R."/>
            <person name="Stieglmeier M."/>
            <person name="Klingl A."/>
            <person name="Woyke T."/>
            <person name="Ryan C.M."/>
            <person name="Banfield J.F."/>
        </authorList>
    </citation>
    <scope>NUCLEOTIDE SEQUENCE [LARGE SCALE GENOMIC DNA]</scope>
</reference>
<dbReference type="Proteomes" id="UP000230732">
    <property type="component" value="Unassembled WGS sequence"/>
</dbReference>
<protein>
    <submittedName>
        <fullName evidence="1">Methyltransferase FkbM</fullName>
    </submittedName>
</protein>
<dbReference type="SUPFAM" id="SSF53335">
    <property type="entry name" value="S-adenosyl-L-methionine-dependent methyltransferases"/>
    <property type="match status" value="1"/>
</dbReference>
<dbReference type="InterPro" id="IPR029063">
    <property type="entry name" value="SAM-dependent_MTases_sf"/>
</dbReference>
<dbReference type="EMBL" id="PFKX01000005">
    <property type="protein sequence ID" value="PIY58809.1"/>
    <property type="molecule type" value="Genomic_DNA"/>
</dbReference>
<organism evidence="1 2">
    <name type="scientific">Candidatus Yonathbacteria bacterium CG_4_10_14_0_8_um_filter_43_17</name>
    <dbReference type="NCBI Taxonomy" id="1975099"/>
    <lineage>
        <taxon>Bacteria</taxon>
        <taxon>Candidatus Yonathiibacteriota</taxon>
    </lineage>
</organism>
<accession>A0A2M7Q6J3</accession>
<evidence type="ECO:0000313" key="2">
    <source>
        <dbReference type="Proteomes" id="UP000230732"/>
    </source>
</evidence>
<gene>
    <name evidence="1" type="ORF">COY98_00230</name>
</gene>
<sequence>KIDVEGHELSTLSGFGKYLNADFIDFIQFEYGGANLDSHTNLLDFYNLLTPIGFKIAKVMSQSLELREYSPRMDNFVYSNYVAISGKLLQKIMV</sequence>
<evidence type="ECO:0000313" key="1">
    <source>
        <dbReference type="EMBL" id="PIY58809.1"/>
    </source>
</evidence>
<dbReference type="GO" id="GO:0032259">
    <property type="term" value="P:methylation"/>
    <property type="evidence" value="ECO:0007669"/>
    <property type="project" value="UniProtKB-KW"/>
</dbReference>